<dbReference type="PROSITE" id="PS50931">
    <property type="entry name" value="HTH_LYSR"/>
    <property type="match status" value="1"/>
</dbReference>
<dbReference type="EMBL" id="NQYH01000008">
    <property type="protein sequence ID" value="RIY40499.1"/>
    <property type="molecule type" value="Genomic_DNA"/>
</dbReference>
<dbReference type="CDD" id="cd08459">
    <property type="entry name" value="PBP2_DntR_NahR_LinR_like"/>
    <property type="match status" value="1"/>
</dbReference>
<dbReference type="InterPro" id="IPR036390">
    <property type="entry name" value="WH_DNA-bd_sf"/>
</dbReference>
<evidence type="ECO:0000256" key="3">
    <source>
        <dbReference type="ARBA" id="ARBA00023125"/>
    </source>
</evidence>
<feature type="domain" description="HTH lysR-type" evidence="5">
    <location>
        <begin position="6"/>
        <end position="63"/>
    </location>
</feature>
<evidence type="ECO:0000313" key="6">
    <source>
        <dbReference type="EMBL" id="RIY40499.1"/>
    </source>
</evidence>
<evidence type="ECO:0000256" key="2">
    <source>
        <dbReference type="ARBA" id="ARBA00023015"/>
    </source>
</evidence>
<comment type="similarity">
    <text evidence="1">Belongs to the LysR transcriptional regulatory family.</text>
</comment>
<accession>A0A3A1YTC7</accession>
<dbReference type="SUPFAM" id="SSF46785">
    <property type="entry name" value="Winged helix' DNA-binding domain"/>
    <property type="match status" value="1"/>
</dbReference>
<evidence type="ECO:0000256" key="1">
    <source>
        <dbReference type="ARBA" id="ARBA00009437"/>
    </source>
</evidence>
<dbReference type="RefSeq" id="WP_114420858.1">
    <property type="nucleotide sequence ID" value="NZ_NQYH01000008.1"/>
</dbReference>
<name>A0A3A1YTC7_9BURK</name>
<dbReference type="PRINTS" id="PR00039">
    <property type="entry name" value="HTHLYSR"/>
</dbReference>
<dbReference type="Gene3D" id="3.40.190.10">
    <property type="entry name" value="Periplasmic binding protein-like II"/>
    <property type="match status" value="2"/>
</dbReference>
<dbReference type="Gene3D" id="1.10.10.10">
    <property type="entry name" value="Winged helix-like DNA-binding domain superfamily/Winged helix DNA-binding domain"/>
    <property type="match status" value="1"/>
</dbReference>
<dbReference type="OrthoDB" id="8583877at2"/>
<gene>
    <name evidence="6" type="ORF">CJP73_10225</name>
</gene>
<proteinExistence type="inferred from homology"/>
<dbReference type="PANTHER" id="PTHR30118:SF15">
    <property type="entry name" value="TRANSCRIPTIONAL REGULATORY PROTEIN"/>
    <property type="match status" value="1"/>
</dbReference>
<dbReference type="Proteomes" id="UP000266206">
    <property type="component" value="Unassembled WGS sequence"/>
</dbReference>
<evidence type="ECO:0000313" key="7">
    <source>
        <dbReference type="Proteomes" id="UP000266206"/>
    </source>
</evidence>
<organism evidence="6 7">
    <name type="scientific">Neopusillimonas maritima</name>
    <dbReference type="NCBI Taxonomy" id="2026239"/>
    <lineage>
        <taxon>Bacteria</taxon>
        <taxon>Pseudomonadati</taxon>
        <taxon>Pseudomonadota</taxon>
        <taxon>Betaproteobacteria</taxon>
        <taxon>Burkholderiales</taxon>
        <taxon>Alcaligenaceae</taxon>
        <taxon>Neopusillimonas</taxon>
    </lineage>
</organism>
<protein>
    <recommendedName>
        <fullName evidence="5">HTH lysR-type domain-containing protein</fullName>
    </recommendedName>
</protein>
<dbReference type="GO" id="GO:0003677">
    <property type="term" value="F:DNA binding"/>
    <property type="evidence" value="ECO:0007669"/>
    <property type="project" value="UniProtKB-KW"/>
</dbReference>
<dbReference type="GO" id="GO:0003700">
    <property type="term" value="F:DNA-binding transcription factor activity"/>
    <property type="evidence" value="ECO:0007669"/>
    <property type="project" value="InterPro"/>
</dbReference>
<dbReference type="InterPro" id="IPR036388">
    <property type="entry name" value="WH-like_DNA-bd_sf"/>
</dbReference>
<dbReference type="Pfam" id="PF03466">
    <property type="entry name" value="LysR_substrate"/>
    <property type="match status" value="1"/>
</dbReference>
<comment type="caution">
    <text evidence="6">The sequence shown here is derived from an EMBL/GenBank/DDBJ whole genome shotgun (WGS) entry which is preliminary data.</text>
</comment>
<dbReference type="AlphaFoldDB" id="A0A3A1YTC7"/>
<evidence type="ECO:0000259" key="5">
    <source>
        <dbReference type="PROSITE" id="PS50931"/>
    </source>
</evidence>
<dbReference type="Pfam" id="PF00126">
    <property type="entry name" value="HTH_1"/>
    <property type="match status" value="1"/>
</dbReference>
<dbReference type="InterPro" id="IPR000847">
    <property type="entry name" value="LysR_HTH_N"/>
</dbReference>
<keyword evidence="3" id="KW-0238">DNA-binding</keyword>
<dbReference type="InterPro" id="IPR050389">
    <property type="entry name" value="LysR-type_TF"/>
</dbReference>
<keyword evidence="4" id="KW-0804">Transcription</keyword>
<dbReference type="SUPFAM" id="SSF53850">
    <property type="entry name" value="Periplasmic binding protein-like II"/>
    <property type="match status" value="1"/>
</dbReference>
<reference evidence="6 7" key="1">
    <citation type="submission" date="2017-08" db="EMBL/GenBank/DDBJ databases">
        <title>Pusillimonas indicus sp. nov., a member of the family Alcaligenaceae isolated from surface seawater.</title>
        <authorList>
            <person name="Li J."/>
        </authorList>
    </citation>
    <scope>NUCLEOTIDE SEQUENCE [LARGE SCALE GENOMIC DNA]</scope>
    <source>
        <strain evidence="6 7">L52-1-41</strain>
    </source>
</reference>
<sequence>MKIDQIDLNLMRVFRAIYEEQSLTIVADRLGLTQPAISYSLARLRELLGDPLFIRKQQKMVPTQAAERLAPPIIAALESLHDALQSHTAFDPLTSQRTFRLTMSDIGEMVFLPPLCEQLAQAAPQVRLEVDPVSMEDLVNSLRTGTIDLAVGHLVNLNPYTQHTILFHEPYSCMVRANHPLARKKTLSKEDFLASSHVLVGSNSNAHRMFEDSLKAQGVKRQVALQIPHFTVLPDILRRSDMVSSLPSRIAREFNRKKEFRVFELPFKVPTGDVAIHWHARHEHNPANRWLRDKLIALFKEED</sequence>
<dbReference type="PANTHER" id="PTHR30118">
    <property type="entry name" value="HTH-TYPE TRANSCRIPTIONAL REGULATOR LEUO-RELATED"/>
    <property type="match status" value="1"/>
</dbReference>
<keyword evidence="2" id="KW-0805">Transcription regulation</keyword>
<dbReference type="InterPro" id="IPR005119">
    <property type="entry name" value="LysR_subst-bd"/>
</dbReference>
<evidence type="ECO:0000256" key="4">
    <source>
        <dbReference type="ARBA" id="ARBA00023163"/>
    </source>
</evidence>